<dbReference type="EMBL" id="CP088100">
    <property type="protein sequence ID" value="UFW90485.1"/>
    <property type="molecule type" value="Genomic_DNA"/>
</dbReference>
<proteinExistence type="predicted"/>
<dbReference type="RefSeq" id="WP_231144659.1">
    <property type="nucleotide sequence ID" value="NZ_CP088100.1"/>
</dbReference>
<dbReference type="Proteomes" id="UP001430990">
    <property type="component" value="Chromosome"/>
</dbReference>
<evidence type="ECO:0000313" key="1">
    <source>
        <dbReference type="EMBL" id="UFW90485.1"/>
    </source>
</evidence>
<reference evidence="1" key="1">
    <citation type="submission" date="2021-11" db="EMBL/GenBank/DDBJ databases">
        <title>Australian commercial rhizobial inoculants.</title>
        <authorList>
            <person name="Kohlmeier M.G."/>
            <person name="O'Hara G.W."/>
            <person name="Colombi E."/>
            <person name="Ramsay J.P."/>
            <person name="Terpolilli J."/>
        </authorList>
    </citation>
    <scope>NUCLEOTIDE SEQUENCE</scope>
    <source>
        <strain evidence="1">CC829</strain>
    </source>
</reference>
<sequence>MTGWTASVPGTFTRSILKDTGTGEIDRMHISAKFDEIKGPLALELVTSEDALSHVRPKEPMTVVMRVRVPRIVSNFGYWPLTTQAVQKAKTLLDAGKPVTFEEIESSNLADAWRFGKGSK</sequence>
<name>A0ABY3QXN9_9BRAD</name>
<protein>
    <submittedName>
        <fullName evidence="1">Uncharacterized protein</fullName>
    </submittedName>
</protein>
<keyword evidence="2" id="KW-1185">Reference proteome</keyword>
<evidence type="ECO:0000313" key="2">
    <source>
        <dbReference type="Proteomes" id="UP001430990"/>
    </source>
</evidence>
<organism evidence="1 2">
    <name type="scientific">Bradyrhizobium barranii</name>
    <dbReference type="NCBI Taxonomy" id="2992140"/>
    <lineage>
        <taxon>Bacteria</taxon>
        <taxon>Pseudomonadati</taxon>
        <taxon>Pseudomonadota</taxon>
        <taxon>Alphaproteobacteria</taxon>
        <taxon>Hyphomicrobiales</taxon>
        <taxon>Nitrobacteraceae</taxon>
        <taxon>Bradyrhizobium</taxon>
    </lineage>
</organism>
<accession>A0ABY3QXN9</accession>
<gene>
    <name evidence="1" type="ORF">BjapCC829_18895</name>
</gene>